<proteinExistence type="predicted"/>
<dbReference type="OrthoDB" id="9812260at2"/>
<dbReference type="EMBL" id="LKBA01000019">
    <property type="protein sequence ID" value="KPN62188.1"/>
    <property type="molecule type" value="Genomic_DNA"/>
</dbReference>
<dbReference type="Gene3D" id="3.30.70.270">
    <property type="match status" value="1"/>
</dbReference>
<dbReference type="SMART" id="SM00267">
    <property type="entry name" value="GGDEF"/>
    <property type="match status" value="1"/>
</dbReference>
<evidence type="ECO:0000259" key="1">
    <source>
        <dbReference type="PROSITE" id="PS50887"/>
    </source>
</evidence>
<gene>
    <name evidence="2" type="ORF">AKJ29_07940</name>
</gene>
<protein>
    <recommendedName>
        <fullName evidence="1">GGDEF domain-containing protein</fullName>
    </recommendedName>
</protein>
<dbReference type="Pfam" id="PF00990">
    <property type="entry name" value="GGDEF"/>
    <property type="match status" value="1"/>
</dbReference>
<dbReference type="Proteomes" id="UP000050471">
    <property type="component" value="Unassembled WGS sequence"/>
</dbReference>
<dbReference type="InterPro" id="IPR029787">
    <property type="entry name" value="Nucleotide_cyclase"/>
</dbReference>
<dbReference type="SUPFAM" id="SSF55073">
    <property type="entry name" value="Nucleotide cyclase"/>
    <property type="match status" value="1"/>
</dbReference>
<keyword evidence="3" id="KW-1185">Reference proteome</keyword>
<dbReference type="RefSeq" id="WP_055191640.1">
    <property type="nucleotide sequence ID" value="NZ_FPBS01000005.1"/>
</dbReference>
<dbReference type="Gene3D" id="3.30.450.260">
    <property type="entry name" value="Haem NO binding associated domain"/>
    <property type="match status" value="1"/>
</dbReference>
<dbReference type="InterPro" id="IPR042463">
    <property type="entry name" value="HNOB_dom_associated_sf"/>
</dbReference>
<dbReference type="InterPro" id="IPR043128">
    <property type="entry name" value="Rev_trsase/Diguanyl_cyclase"/>
</dbReference>
<dbReference type="InterPro" id="IPR000160">
    <property type="entry name" value="GGDEF_dom"/>
</dbReference>
<feature type="domain" description="GGDEF" evidence="1">
    <location>
        <begin position="193"/>
        <end position="327"/>
    </location>
</feature>
<organism evidence="2 3">
    <name type="scientific">Aliiroseovarius crassostreae</name>
    <dbReference type="NCBI Taxonomy" id="154981"/>
    <lineage>
        <taxon>Bacteria</taxon>
        <taxon>Pseudomonadati</taxon>
        <taxon>Pseudomonadota</taxon>
        <taxon>Alphaproteobacteria</taxon>
        <taxon>Rhodobacterales</taxon>
        <taxon>Paracoccaceae</taxon>
        <taxon>Aliiroseovarius</taxon>
    </lineage>
</organism>
<dbReference type="STRING" id="154981.AKJ29_07940"/>
<dbReference type="PROSITE" id="PS50887">
    <property type="entry name" value="GGDEF"/>
    <property type="match status" value="1"/>
</dbReference>
<evidence type="ECO:0000313" key="3">
    <source>
        <dbReference type="Proteomes" id="UP000050471"/>
    </source>
</evidence>
<dbReference type="PANTHER" id="PTHR46663">
    <property type="entry name" value="DIGUANYLATE CYCLASE DGCT-RELATED"/>
    <property type="match status" value="1"/>
</dbReference>
<dbReference type="CDD" id="cd01949">
    <property type="entry name" value="GGDEF"/>
    <property type="match status" value="1"/>
</dbReference>
<evidence type="ECO:0000313" key="2">
    <source>
        <dbReference type="EMBL" id="KPN62188.1"/>
    </source>
</evidence>
<dbReference type="GO" id="GO:0003824">
    <property type="term" value="F:catalytic activity"/>
    <property type="evidence" value="ECO:0007669"/>
    <property type="project" value="UniProtKB-ARBA"/>
</dbReference>
<name>A0A0P7I002_9RHOB</name>
<dbReference type="FunFam" id="3.30.70.270:FF:000001">
    <property type="entry name" value="Diguanylate cyclase domain protein"/>
    <property type="match status" value="1"/>
</dbReference>
<comment type="caution">
    <text evidence="2">The sequence shown here is derived from an EMBL/GenBank/DDBJ whole genome shotgun (WGS) entry which is preliminary data.</text>
</comment>
<dbReference type="NCBIfam" id="TIGR00254">
    <property type="entry name" value="GGDEF"/>
    <property type="match status" value="1"/>
</dbReference>
<dbReference type="AlphaFoldDB" id="A0A0P7I002"/>
<dbReference type="PANTHER" id="PTHR46663:SF2">
    <property type="entry name" value="GGDEF DOMAIN-CONTAINING PROTEIN"/>
    <property type="match status" value="1"/>
</dbReference>
<sequence length="332" mass="36811">MTVHLPLTVGFEAIDHMMPMGVVLNSKGGVVHAGPTLKKVFPYKKIQGMSIFRLVELRRPKRISNMEQIRQFDGVKLYMRIRDQFGLPLIGNLTCLPGSELILLNLSFGIGVVDAVRVYDLAGSDFAPTDLTVELLYLVEANAAAMELSNKMALRLYGEKNEAEAEALSDELTGLHNRRSFELVVKRLLERQENFALMHLDLDFFKAVNDTKGHAAGDCVLQKVASVLSEETREGDTVARVGGDEFVIVLPKLTDDHRLSSIAQRMIQKLEEPISFRGESCMISASVGIVKSTDYEQPDAAQMVDDADVALYASKKAGRAQYTIYSKVLRSD</sequence>
<accession>A0A0P7I002</accession>
<dbReference type="InterPro" id="IPR052163">
    <property type="entry name" value="DGC-Regulatory_Protein"/>
</dbReference>
<reference evidence="2 3" key="1">
    <citation type="submission" date="2015-09" db="EMBL/GenBank/DDBJ databases">
        <title>Draft genome sequence of Aliiroseovarius crassostreae CV919-312TSm, the causative agent of Roseovarius Oyster Disease (formerly Juvenile Oyster Disease).</title>
        <authorList>
            <person name="Kessner L."/>
            <person name="Spinard E."/>
            <person name="Nelson D."/>
        </authorList>
    </citation>
    <scope>NUCLEOTIDE SEQUENCE [LARGE SCALE GENOMIC DNA]</scope>
    <source>
        <strain evidence="2 3">CV919-312</strain>
    </source>
</reference>